<feature type="region of interest" description="Disordered" evidence="1">
    <location>
        <begin position="161"/>
        <end position="185"/>
    </location>
</feature>
<proteinExistence type="predicted"/>
<reference evidence="2" key="1">
    <citation type="submission" date="2024-02" db="EMBL/GenBank/DDBJ databases">
        <title>Tomenella chthoni gen. nov. sp. nov., a member of the family Jonesiaceae isolated from bat guano.</title>
        <authorList>
            <person name="Miller S.L."/>
            <person name="King J."/>
            <person name="Sankaranarayanan K."/>
            <person name="Lawson P.A."/>
        </authorList>
    </citation>
    <scope>NUCLEOTIDE SEQUENCE</scope>
    <source>
        <strain evidence="2">BS-20</strain>
    </source>
</reference>
<organism evidence="2">
    <name type="scientific">Jonesiaceae bacterium BS-20</name>
    <dbReference type="NCBI Taxonomy" id="3120821"/>
    <lineage>
        <taxon>Bacteria</taxon>
        <taxon>Bacillati</taxon>
        <taxon>Actinomycetota</taxon>
        <taxon>Actinomycetes</taxon>
        <taxon>Micrococcales</taxon>
        <taxon>Jonesiaceae</taxon>
    </lineage>
</organism>
<dbReference type="EMBL" id="CP146203">
    <property type="protein sequence ID" value="XBH21698.1"/>
    <property type="molecule type" value="Genomic_DNA"/>
</dbReference>
<gene>
    <name evidence="2" type="ORF">V5R04_00260</name>
</gene>
<dbReference type="AlphaFoldDB" id="A0AAU7DV42"/>
<accession>A0AAU7DV42</accession>
<name>A0AAU7DV42_9MICO</name>
<feature type="compositionally biased region" description="Polar residues" evidence="1">
    <location>
        <begin position="170"/>
        <end position="183"/>
    </location>
</feature>
<evidence type="ECO:0000256" key="1">
    <source>
        <dbReference type="SAM" id="MobiDB-lite"/>
    </source>
</evidence>
<sequence length="228" mass="24531">MSWPPLTINLDPEQGAELLLAGLDHKKIPPGANVRALAIQEAQAVAANYKRTIPVTCVEPGATFELSVAPDGTITDLTDPKVRKKQQPKNQEPVIEAPDQEPEILAADPPALEEDIPLVQVPDFYPNNFASLDQTVAPLDLDSQPLPPTIPANTINAVKAGGSEAEQDASKPTSTETAESQANEHFATTAPTDLVRSYNDLRQCLGESGLCPVVVSLVRSLRQMRLSW</sequence>
<evidence type="ECO:0000313" key="2">
    <source>
        <dbReference type="EMBL" id="XBH21698.1"/>
    </source>
</evidence>
<protein>
    <submittedName>
        <fullName evidence="2">Uncharacterized protein</fullName>
    </submittedName>
</protein>